<keyword evidence="1" id="KW-0812">Transmembrane</keyword>
<comment type="caution">
    <text evidence="2">The sequence shown here is derived from an EMBL/GenBank/DDBJ whole genome shotgun (WGS) entry which is preliminary data.</text>
</comment>
<evidence type="ECO:0000256" key="1">
    <source>
        <dbReference type="SAM" id="Phobius"/>
    </source>
</evidence>
<keyword evidence="1" id="KW-0472">Membrane</keyword>
<evidence type="ECO:0000313" key="2">
    <source>
        <dbReference type="EMBL" id="MCV3215100.1"/>
    </source>
</evidence>
<feature type="transmembrane region" description="Helical" evidence="1">
    <location>
        <begin position="20"/>
        <end position="41"/>
    </location>
</feature>
<keyword evidence="3" id="KW-1185">Reference proteome</keyword>
<gene>
    <name evidence="2" type="ORF">OGM63_16535</name>
</gene>
<reference evidence="2 3" key="1">
    <citation type="submission" date="2022-10" db="EMBL/GenBank/DDBJ databases">
        <title>Identification of biosynthetic pathway for the production of the potent trypsin inhibitor radiosumin.</title>
        <authorList>
            <person name="Fewer D.P."/>
            <person name="Delbaje E."/>
            <person name="Ouyang X."/>
            <person name="Agostino P.D."/>
            <person name="Wahlsten M."/>
            <person name="Jokela J."/>
            <person name="Permi P."/>
            <person name="Haapaniemi E."/>
            <person name="Koistinen H."/>
        </authorList>
    </citation>
    <scope>NUCLEOTIDE SEQUENCE [LARGE SCALE GENOMIC DNA]</scope>
    <source>
        <strain evidence="2 3">NIES-515</strain>
    </source>
</reference>
<dbReference type="Proteomes" id="UP001526143">
    <property type="component" value="Unassembled WGS sequence"/>
</dbReference>
<dbReference type="RefSeq" id="WP_263746688.1">
    <property type="nucleotide sequence ID" value="NZ_JAOWRF010000240.1"/>
</dbReference>
<proteinExistence type="predicted"/>
<evidence type="ECO:0000313" key="3">
    <source>
        <dbReference type="Proteomes" id="UP001526143"/>
    </source>
</evidence>
<sequence>MTIQFIAVETSSPSSPSATISLQTASIFLGMIVSVSALIGLSVKISNSINRNFHIILQLEKEIKQLSADTERINKLEHRMDLYLLEYENRKDVTQMVLGQLDQKIDHKFKRLLFYSREIQRFLQRDTNFQIREYEETKEDE</sequence>
<dbReference type="EMBL" id="JAOWRF010000240">
    <property type="protein sequence ID" value="MCV3215100.1"/>
    <property type="molecule type" value="Genomic_DNA"/>
</dbReference>
<organism evidence="2 3">
    <name type="scientific">Plectonema radiosum NIES-515</name>
    <dbReference type="NCBI Taxonomy" id="2986073"/>
    <lineage>
        <taxon>Bacteria</taxon>
        <taxon>Bacillati</taxon>
        <taxon>Cyanobacteriota</taxon>
        <taxon>Cyanophyceae</taxon>
        <taxon>Oscillatoriophycideae</taxon>
        <taxon>Oscillatoriales</taxon>
        <taxon>Microcoleaceae</taxon>
        <taxon>Plectonema</taxon>
    </lineage>
</organism>
<keyword evidence="1" id="KW-1133">Transmembrane helix</keyword>
<name>A0ABT3B281_9CYAN</name>
<accession>A0ABT3B281</accession>
<protein>
    <submittedName>
        <fullName evidence="2">Uncharacterized protein</fullName>
    </submittedName>
</protein>